<dbReference type="Proteomes" id="UP000663848">
    <property type="component" value="Unassembled WGS sequence"/>
</dbReference>
<name>A0A822DYI8_9BILA</name>
<protein>
    <recommendedName>
        <fullName evidence="1">Tyrosine-protein phosphatase domain-containing protein</fullName>
    </recommendedName>
</protein>
<dbReference type="Gene3D" id="3.90.190.10">
    <property type="entry name" value="Protein tyrosine phosphatase superfamily"/>
    <property type="match status" value="1"/>
</dbReference>
<dbReference type="AlphaFoldDB" id="A0A822DYI8"/>
<gene>
    <name evidence="2" type="ORF">QYT958_LOCUS43962</name>
    <name evidence="3" type="ORF">QYT958_LOCUS44136</name>
</gene>
<dbReference type="GO" id="GO:0004725">
    <property type="term" value="F:protein tyrosine phosphatase activity"/>
    <property type="evidence" value="ECO:0007669"/>
    <property type="project" value="InterPro"/>
</dbReference>
<sequence>MPTTVVKMRHERAGSVQTEDQYLFAHIALMDFIKQEKIIQEKVPSLELTNSKIS</sequence>
<evidence type="ECO:0000313" key="2">
    <source>
        <dbReference type="EMBL" id="CAF5082191.1"/>
    </source>
</evidence>
<dbReference type="EMBL" id="CAJOBR010066630">
    <property type="protein sequence ID" value="CAF5086205.1"/>
    <property type="molecule type" value="Genomic_DNA"/>
</dbReference>
<dbReference type="InterPro" id="IPR029021">
    <property type="entry name" value="Prot-tyrosine_phosphatase-like"/>
</dbReference>
<feature type="non-terminal residue" evidence="3">
    <location>
        <position position="54"/>
    </location>
</feature>
<reference evidence="3" key="1">
    <citation type="submission" date="2021-02" db="EMBL/GenBank/DDBJ databases">
        <authorList>
            <person name="Nowell W R."/>
        </authorList>
    </citation>
    <scope>NUCLEOTIDE SEQUENCE</scope>
</reference>
<dbReference type="EMBL" id="CAJOBR010065385">
    <property type="protein sequence ID" value="CAF5082191.1"/>
    <property type="molecule type" value="Genomic_DNA"/>
</dbReference>
<accession>A0A822DYI8</accession>
<dbReference type="InterPro" id="IPR000242">
    <property type="entry name" value="PTP_cat"/>
</dbReference>
<organism evidence="3 4">
    <name type="scientific">Rotaria socialis</name>
    <dbReference type="NCBI Taxonomy" id="392032"/>
    <lineage>
        <taxon>Eukaryota</taxon>
        <taxon>Metazoa</taxon>
        <taxon>Spiralia</taxon>
        <taxon>Gnathifera</taxon>
        <taxon>Rotifera</taxon>
        <taxon>Eurotatoria</taxon>
        <taxon>Bdelloidea</taxon>
        <taxon>Philodinida</taxon>
        <taxon>Philodinidae</taxon>
        <taxon>Rotaria</taxon>
    </lineage>
</organism>
<proteinExistence type="predicted"/>
<dbReference type="SUPFAM" id="SSF52799">
    <property type="entry name" value="(Phosphotyrosine protein) phosphatases II"/>
    <property type="match status" value="1"/>
</dbReference>
<evidence type="ECO:0000313" key="3">
    <source>
        <dbReference type="EMBL" id="CAF5086205.1"/>
    </source>
</evidence>
<dbReference type="Pfam" id="PF00102">
    <property type="entry name" value="Y_phosphatase"/>
    <property type="match status" value="1"/>
</dbReference>
<evidence type="ECO:0000313" key="4">
    <source>
        <dbReference type="Proteomes" id="UP000663848"/>
    </source>
</evidence>
<feature type="domain" description="Tyrosine-protein phosphatase" evidence="1">
    <location>
        <begin position="2"/>
        <end position="30"/>
    </location>
</feature>
<comment type="caution">
    <text evidence="3">The sequence shown here is derived from an EMBL/GenBank/DDBJ whole genome shotgun (WGS) entry which is preliminary data.</text>
</comment>
<evidence type="ECO:0000259" key="1">
    <source>
        <dbReference type="Pfam" id="PF00102"/>
    </source>
</evidence>